<evidence type="ECO:0000259" key="1">
    <source>
        <dbReference type="Pfam" id="PF00656"/>
    </source>
</evidence>
<dbReference type="GO" id="GO:0006508">
    <property type="term" value="P:proteolysis"/>
    <property type="evidence" value="ECO:0007669"/>
    <property type="project" value="InterPro"/>
</dbReference>
<dbReference type="InterPro" id="IPR029030">
    <property type="entry name" value="Caspase-like_dom_sf"/>
</dbReference>
<dbReference type="AlphaFoldDB" id="A0A7C9FX61"/>
<dbReference type="RefSeq" id="WP_152756678.1">
    <property type="nucleotide sequence ID" value="NZ_WHLY01000002.1"/>
</dbReference>
<gene>
    <name evidence="2" type="ORF">GBK04_02860</name>
</gene>
<dbReference type="Pfam" id="PF00656">
    <property type="entry name" value="Peptidase_C14"/>
    <property type="match status" value="1"/>
</dbReference>
<evidence type="ECO:0000313" key="2">
    <source>
        <dbReference type="EMBL" id="MPR32313.1"/>
    </source>
</evidence>
<feature type="domain" description="Peptidase C14 caspase" evidence="1">
    <location>
        <begin position="31"/>
        <end position="253"/>
    </location>
</feature>
<dbReference type="InterPro" id="IPR011600">
    <property type="entry name" value="Pept_C14_caspase"/>
</dbReference>
<sequence>MMYSQKALLYGVLCLFFGVPFGCRKAGAKTSYAVVVGISDYKISDYRTGDLRYADQDARRFGDFLKSAAGGSVPAQNIKLLTNREATKSAILQAMSLFGKATPQDRVVFYFSGHGMKGGFLPYDVSATDPTTILNYQEVKARFKPSVSLTKLCIADACLSGGMTARTAWKGPASKTSTSSNVVLMLSSRSTQSSVESGARRGGIFTFYVLKGLRGEADSNRNRTVTIRELYDYVSPLMRRSTPNRQAPLFYGKFSDELPLSKLQ</sequence>
<name>A0A7C9FX61_9BACT</name>
<comment type="caution">
    <text evidence="2">The sequence shown here is derived from an EMBL/GenBank/DDBJ whole genome shotgun (WGS) entry which is preliminary data.</text>
</comment>
<dbReference type="InterPro" id="IPR018247">
    <property type="entry name" value="EF_Hand_1_Ca_BS"/>
</dbReference>
<dbReference type="PANTHER" id="PTHR22576">
    <property type="entry name" value="MUCOSA ASSOCIATED LYMPHOID TISSUE LYMPHOMA TRANSLOCATION PROTEIN 1/PARACASPASE"/>
    <property type="match status" value="1"/>
</dbReference>
<organism evidence="2 3">
    <name type="scientific">Salmonirosea aquatica</name>
    <dbReference type="NCBI Taxonomy" id="2654236"/>
    <lineage>
        <taxon>Bacteria</taxon>
        <taxon>Pseudomonadati</taxon>
        <taxon>Bacteroidota</taxon>
        <taxon>Cytophagia</taxon>
        <taxon>Cytophagales</taxon>
        <taxon>Spirosomataceae</taxon>
        <taxon>Salmonirosea</taxon>
    </lineage>
</organism>
<dbReference type="GO" id="GO:0004197">
    <property type="term" value="F:cysteine-type endopeptidase activity"/>
    <property type="evidence" value="ECO:0007669"/>
    <property type="project" value="InterPro"/>
</dbReference>
<dbReference type="Proteomes" id="UP000479293">
    <property type="component" value="Unassembled WGS sequence"/>
</dbReference>
<dbReference type="EMBL" id="WHLY01000002">
    <property type="protein sequence ID" value="MPR32313.1"/>
    <property type="molecule type" value="Genomic_DNA"/>
</dbReference>
<accession>A0A7C9FX61</accession>
<protein>
    <submittedName>
        <fullName evidence="2">Caspase family protein</fullName>
    </submittedName>
</protein>
<keyword evidence="3" id="KW-1185">Reference proteome</keyword>
<evidence type="ECO:0000313" key="3">
    <source>
        <dbReference type="Proteomes" id="UP000479293"/>
    </source>
</evidence>
<dbReference type="Gene3D" id="3.40.50.1460">
    <property type="match status" value="1"/>
</dbReference>
<dbReference type="PANTHER" id="PTHR22576:SF37">
    <property type="entry name" value="MUCOSA-ASSOCIATED LYMPHOID TISSUE LYMPHOMA TRANSLOCATION PROTEIN 1"/>
    <property type="match status" value="1"/>
</dbReference>
<proteinExistence type="predicted"/>
<dbReference type="PROSITE" id="PS00018">
    <property type="entry name" value="EF_HAND_1"/>
    <property type="match status" value="1"/>
</dbReference>
<dbReference type="InterPro" id="IPR052039">
    <property type="entry name" value="Caspase-related_regulators"/>
</dbReference>
<dbReference type="SUPFAM" id="SSF52129">
    <property type="entry name" value="Caspase-like"/>
    <property type="match status" value="1"/>
</dbReference>
<reference evidence="2 3" key="1">
    <citation type="submission" date="2019-10" db="EMBL/GenBank/DDBJ databases">
        <title>Draft Genome Sequence of Cytophagaceae sp. SJW1-29.</title>
        <authorList>
            <person name="Choi A."/>
        </authorList>
    </citation>
    <scope>NUCLEOTIDE SEQUENCE [LARGE SCALE GENOMIC DNA]</scope>
    <source>
        <strain evidence="2 3">SJW1-29</strain>
    </source>
</reference>